<protein>
    <submittedName>
        <fullName evidence="2">Uncharacterized protein</fullName>
    </submittedName>
</protein>
<accession>A0ABN9AHB2</accession>
<evidence type="ECO:0000313" key="2">
    <source>
        <dbReference type="EMBL" id="CAI9535263.1"/>
    </source>
</evidence>
<gene>
    <name evidence="2" type="ORF">SPARVUS_LOCUS817434</name>
</gene>
<comment type="caution">
    <text evidence="2">The sequence shown here is derived from an EMBL/GenBank/DDBJ whole genome shotgun (WGS) entry which is preliminary data.</text>
</comment>
<dbReference type="Proteomes" id="UP001162483">
    <property type="component" value="Unassembled WGS sequence"/>
</dbReference>
<reference evidence="2" key="1">
    <citation type="submission" date="2023-05" db="EMBL/GenBank/DDBJ databases">
        <authorList>
            <person name="Stuckert A."/>
        </authorList>
    </citation>
    <scope>NUCLEOTIDE SEQUENCE</scope>
</reference>
<proteinExistence type="predicted"/>
<feature type="non-terminal residue" evidence="2">
    <location>
        <position position="136"/>
    </location>
</feature>
<evidence type="ECO:0000313" key="3">
    <source>
        <dbReference type="Proteomes" id="UP001162483"/>
    </source>
</evidence>
<sequence>ITATYLSLGPVVCPPQPVSPAVLDSRRPASLVWAPGCDSLRLHRRVPTAHARVALRFMNGPVVFWDLSRVQKTTRREDVRTPAVSDRQGQGPEMGAGTCQMRVPAPQKVPILKGEQSLKRNFPFWVELRFRLKQSS</sequence>
<organism evidence="2 3">
    <name type="scientific">Staurois parvus</name>
    <dbReference type="NCBI Taxonomy" id="386267"/>
    <lineage>
        <taxon>Eukaryota</taxon>
        <taxon>Metazoa</taxon>
        <taxon>Chordata</taxon>
        <taxon>Craniata</taxon>
        <taxon>Vertebrata</taxon>
        <taxon>Euteleostomi</taxon>
        <taxon>Amphibia</taxon>
        <taxon>Batrachia</taxon>
        <taxon>Anura</taxon>
        <taxon>Neobatrachia</taxon>
        <taxon>Ranoidea</taxon>
        <taxon>Ranidae</taxon>
        <taxon>Staurois</taxon>
    </lineage>
</organism>
<evidence type="ECO:0000256" key="1">
    <source>
        <dbReference type="SAM" id="MobiDB-lite"/>
    </source>
</evidence>
<keyword evidence="3" id="KW-1185">Reference proteome</keyword>
<dbReference type="EMBL" id="CATNWA010000252">
    <property type="protein sequence ID" value="CAI9535263.1"/>
    <property type="molecule type" value="Genomic_DNA"/>
</dbReference>
<name>A0ABN9AHB2_9NEOB</name>
<feature type="non-terminal residue" evidence="2">
    <location>
        <position position="1"/>
    </location>
</feature>
<feature type="region of interest" description="Disordered" evidence="1">
    <location>
        <begin position="75"/>
        <end position="100"/>
    </location>
</feature>